<feature type="transmembrane region" description="Helical" evidence="9">
    <location>
        <begin position="313"/>
        <end position="341"/>
    </location>
</feature>
<feature type="transmembrane region" description="Helical" evidence="9">
    <location>
        <begin position="106"/>
        <end position="128"/>
    </location>
</feature>
<dbReference type="Pfam" id="PF09594">
    <property type="entry name" value="GT87"/>
    <property type="match status" value="1"/>
</dbReference>
<evidence type="ECO:0000256" key="7">
    <source>
        <dbReference type="ARBA" id="ARBA00024033"/>
    </source>
</evidence>
<feature type="transmembrane region" description="Helical" evidence="9">
    <location>
        <begin position="361"/>
        <end position="387"/>
    </location>
</feature>
<gene>
    <name evidence="10" type="ORF">KMZ29_05025</name>
</gene>
<keyword evidence="3" id="KW-0808">Transferase</keyword>
<keyword evidence="6 9" id="KW-0472">Membrane</keyword>
<organism evidence="10 11">
    <name type="scientific">Bradyrhizobium sediminis</name>
    <dbReference type="NCBI Taxonomy" id="2840469"/>
    <lineage>
        <taxon>Bacteria</taxon>
        <taxon>Pseudomonadati</taxon>
        <taxon>Pseudomonadota</taxon>
        <taxon>Alphaproteobacteria</taxon>
        <taxon>Hyphomicrobiales</taxon>
        <taxon>Nitrobacteraceae</taxon>
        <taxon>Bradyrhizobium</taxon>
    </lineage>
</organism>
<dbReference type="Proteomes" id="UP000680839">
    <property type="component" value="Chromosome"/>
</dbReference>
<evidence type="ECO:0000256" key="8">
    <source>
        <dbReference type="SAM" id="MobiDB-lite"/>
    </source>
</evidence>
<evidence type="ECO:0000256" key="9">
    <source>
        <dbReference type="SAM" id="Phobius"/>
    </source>
</evidence>
<feature type="transmembrane region" description="Helical" evidence="9">
    <location>
        <begin position="20"/>
        <end position="46"/>
    </location>
</feature>
<evidence type="ECO:0000256" key="3">
    <source>
        <dbReference type="ARBA" id="ARBA00022679"/>
    </source>
</evidence>
<feature type="transmembrane region" description="Helical" evidence="9">
    <location>
        <begin position="281"/>
        <end position="301"/>
    </location>
</feature>
<evidence type="ECO:0000256" key="6">
    <source>
        <dbReference type="ARBA" id="ARBA00023136"/>
    </source>
</evidence>
<feature type="transmembrane region" description="Helical" evidence="9">
    <location>
        <begin position="203"/>
        <end position="235"/>
    </location>
</feature>
<protein>
    <submittedName>
        <fullName evidence="10">DUF2029 domain-containing protein</fullName>
    </submittedName>
</protein>
<reference evidence="10" key="1">
    <citation type="submission" date="2021-06" db="EMBL/GenBank/DDBJ databases">
        <title>Bradyrhizobium sp. S2-20-1 Genome sequencing.</title>
        <authorList>
            <person name="Jin L."/>
        </authorList>
    </citation>
    <scope>NUCLEOTIDE SEQUENCE</scope>
    <source>
        <strain evidence="10">S2-20-1</strain>
    </source>
</reference>
<accession>A0A975NGD9</accession>
<evidence type="ECO:0000256" key="5">
    <source>
        <dbReference type="ARBA" id="ARBA00022989"/>
    </source>
</evidence>
<evidence type="ECO:0000256" key="1">
    <source>
        <dbReference type="ARBA" id="ARBA00004651"/>
    </source>
</evidence>
<proteinExistence type="inferred from homology"/>
<evidence type="ECO:0000313" key="10">
    <source>
        <dbReference type="EMBL" id="QWG14066.1"/>
    </source>
</evidence>
<dbReference type="InterPro" id="IPR018584">
    <property type="entry name" value="GT87"/>
</dbReference>
<dbReference type="GO" id="GO:0016758">
    <property type="term" value="F:hexosyltransferase activity"/>
    <property type="evidence" value="ECO:0007669"/>
    <property type="project" value="InterPro"/>
</dbReference>
<keyword evidence="2" id="KW-1003">Cell membrane</keyword>
<dbReference type="AlphaFoldDB" id="A0A975NGD9"/>
<feature type="region of interest" description="Disordered" evidence="8">
    <location>
        <begin position="395"/>
        <end position="414"/>
    </location>
</feature>
<keyword evidence="5 9" id="KW-1133">Transmembrane helix</keyword>
<dbReference type="GO" id="GO:0005886">
    <property type="term" value="C:plasma membrane"/>
    <property type="evidence" value="ECO:0007669"/>
    <property type="project" value="UniProtKB-SubCell"/>
</dbReference>
<comment type="subcellular location">
    <subcellularLocation>
        <location evidence="1">Cell membrane</location>
        <topology evidence="1">Multi-pass membrane protein</topology>
    </subcellularLocation>
</comment>
<dbReference type="RefSeq" id="WP_215622715.1">
    <property type="nucleotide sequence ID" value="NZ_CP076134.1"/>
</dbReference>
<name>A0A975NGD9_9BRAD</name>
<keyword evidence="4 9" id="KW-0812">Transmembrane</keyword>
<evidence type="ECO:0000256" key="2">
    <source>
        <dbReference type="ARBA" id="ARBA00022475"/>
    </source>
</evidence>
<comment type="similarity">
    <text evidence="7">Belongs to the glycosyltransferase 87 family.</text>
</comment>
<dbReference type="EMBL" id="CP076134">
    <property type="protein sequence ID" value="QWG14066.1"/>
    <property type="molecule type" value="Genomic_DNA"/>
</dbReference>
<feature type="transmembrane region" description="Helical" evidence="9">
    <location>
        <begin position="177"/>
        <end position="196"/>
    </location>
</feature>
<evidence type="ECO:0000313" key="11">
    <source>
        <dbReference type="Proteomes" id="UP000680839"/>
    </source>
</evidence>
<feature type="transmembrane region" description="Helical" evidence="9">
    <location>
        <begin position="140"/>
        <end position="157"/>
    </location>
</feature>
<sequence>MATPVSAATLPGERSTIPAALVNVCFVLFVINASFFPTAFFAHWWIFDEKGLGIPTDFVNVWSAGKLVLDGHPAWAYDWEIQKQVQIAVLGRSYEGNFAWHYPPPFLFVASLLAHFPYAAAFIGWAAISLMPYLAVMRAIVGRPFGLLLAAAFPVALTNTLVGQNGFLTASLIGGALYWLPARPVLAGICLGLLSYKPQYGLLFPLVLIAASQWTVFVTAGIVAIAMAALSWLAFGTESWQAFFHWMPMFSQAFLTEGRAPWGKMQSIFALVRYFGGAEQLAWVFQWILSGTVAVLLALMWRSRVSYPLKAAALAAGTLLITPYLFLYDVMVLAIAVAFLVRIGLSQGFQRYELPALGLVAALLMFYPLVRAPTGLAATLIVSGLIARRCGLWRSRPASSASPDSGLARRSSAF</sequence>
<evidence type="ECO:0000256" key="4">
    <source>
        <dbReference type="ARBA" id="ARBA00022692"/>
    </source>
</evidence>